<dbReference type="AlphaFoldDB" id="A0A2R5GIP8"/>
<dbReference type="InParanoid" id="A0A2R5GIP8"/>
<feature type="compositionally biased region" description="Basic and acidic residues" evidence="1">
    <location>
        <begin position="1"/>
        <end position="17"/>
    </location>
</feature>
<name>A0A2R5GIP8_9STRA</name>
<evidence type="ECO:0000313" key="3">
    <source>
        <dbReference type="Proteomes" id="UP000241890"/>
    </source>
</evidence>
<keyword evidence="3" id="KW-1185">Reference proteome</keyword>
<evidence type="ECO:0000313" key="2">
    <source>
        <dbReference type="EMBL" id="GBG30767.1"/>
    </source>
</evidence>
<dbReference type="EMBL" id="BEYU01000084">
    <property type="protein sequence ID" value="GBG30767.1"/>
    <property type="molecule type" value="Genomic_DNA"/>
</dbReference>
<evidence type="ECO:0000256" key="1">
    <source>
        <dbReference type="SAM" id="MobiDB-lite"/>
    </source>
</evidence>
<comment type="caution">
    <text evidence="2">The sequence shown here is derived from an EMBL/GenBank/DDBJ whole genome shotgun (WGS) entry which is preliminary data.</text>
</comment>
<protein>
    <submittedName>
        <fullName evidence="2">Uncharacterized protein</fullName>
    </submittedName>
</protein>
<accession>A0A2R5GIP8</accession>
<feature type="compositionally biased region" description="Low complexity" evidence="1">
    <location>
        <begin position="85"/>
        <end position="117"/>
    </location>
</feature>
<proteinExistence type="predicted"/>
<reference evidence="2 3" key="1">
    <citation type="submission" date="2017-12" db="EMBL/GenBank/DDBJ databases">
        <title>Sequencing, de novo assembly and annotation of complete genome of a new Thraustochytrid species, strain FCC1311.</title>
        <authorList>
            <person name="Sedici K."/>
            <person name="Godart F."/>
            <person name="Aiese Cigliano R."/>
            <person name="Sanseverino W."/>
            <person name="Barakat M."/>
            <person name="Ortet P."/>
            <person name="Marechal E."/>
            <person name="Cagnac O."/>
            <person name="Amato A."/>
        </authorList>
    </citation>
    <scope>NUCLEOTIDE SEQUENCE [LARGE SCALE GENOMIC DNA]</scope>
</reference>
<organism evidence="2 3">
    <name type="scientific">Hondaea fermentalgiana</name>
    <dbReference type="NCBI Taxonomy" id="2315210"/>
    <lineage>
        <taxon>Eukaryota</taxon>
        <taxon>Sar</taxon>
        <taxon>Stramenopiles</taxon>
        <taxon>Bigyra</taxon>
        <taxon>Labyrinthulomycetes</taxon>
        <taxon>Thraustochytrida</taxon>
        <taxon>Thraustochytriidae</taxon>
        <taxon>Hondaea</taxon>
    </lineage>
</organism>
<sequence>MGNLCCRDEAEGHHDALGGDSSTQDSEPLAPVELPAGWKAVPSRSRPGKVAYQNIHTGKRTHLMGSDEAKTYKGGISKKKKKKTTNGSTPQTANGASTNGSTTSANGSSAKGTMEAS</sequence>
<dbReference type="Proteomes" id="UP000241890">
    <property type="component" value="Unassembled WGS sequence"/>
</dbReference>
<gene>
    <name evidence="2" type="ORF">FCC1311_069872</name>
</gene>
<feature type="region of interest" description="Disordered" evidence="1">
    <location>
        <begin position="1"/>
        <end position="117"/>
    </location>
</feature>